<proteinExistence type="predicted"/>
<evidence type="ECO:0000313" key="1">
    <source>
        <dbReference type="EMBL" id="CRI35215.1"/>
    </source>
</evidence>
<dbReference type="EC" id="2.1.1.72" evidence="1"/>
<keyword evidence="1" id="KW-0808">Transferase</keyword>
<dbReference type="GO" id="GO:0032259">
    <property type="term" value="P:methylation"/>
    <property type="evidence" value="ECO:0007669"/>
    <property type="project" value="UniProtKB-KW"/>
</dbReference>
<dbReference type="GO" id="GO:0009035">
    <property type="term" value="F:type I site-specific deoxyribonuclease activity"/>
    <property type="evidence" value="ECO:0007669"/>
    <property type="project" value="UniProtKB-EC"/>
</dbReference>
<accession>A0A0K2YE22</accession>
<dbReference type="GO" id="GO:0009007">
    <property type="term" value="F:site-specific DNA-methyltransferase (adenine-specific) activity"/>
    <property type="evidence" value="ECO:0007669"/>
    <property type="project" value="UniProtKB-EC"/>
</dbReference>
<keyword evidence="2" id="KW-1185">Reference proteome</keyword>
<dbReference type="GeneID" id="76197679"/>
<dbReference type="EC" id="3.1.21.3" evidence="1"/>
<dbReference type="EMBL" id="CDMK01000003">
    <property type="protein sequence ID" value="CRI35215.1"/>
    <property type="molecule type" value="Genomic_DNA"/>
</dbReference>
<dbReference type="Proteomes" id="UP000046090">
    <property type="component" value="Unassembled WGS sequence"/>
</dbReference>
<gene>
    <name evidence="1" type="ORF">HHE01_02130</name>
</gene>
<name>A0A0K2YE22_HELHE</name>
<protein>
    <submittedName>
        <fullName evidence="1">Type I restriction-modification system, DNA-methyltransferase subunit M / Type I restriction-modification system, specificity subunit S</fullName>
        <ecNumber evidence="1">2.1.1.72</ecNumber>
        <ecNumber evidence="1">3.1.21.3</ecNumber>
    </submittedName>
</protein>
<dbReference type="AlphaFoldDB" id="A0A0K2YE22"/>
<keyword evidence="1" id="KW-0378">Hydrolase</keyword>
<organism evidence="1 2">
    <name type="scientific">Helicobacter heilmannii</name>
    <dbReference type="NCBI Taxonomy" id="35817"/>
    <lineage>
        <taxon>Bacteria</taxon>
        <taxon>Pseudomonadati</taxon>
        <taxon>Campylobacterota</taxon>
        <taxon>Epsilonproteobacteria</taxon>
        <taxon>Campylobacterales</taxon>
        <taxon>Helicobacteraceae</taxon>
        <taxon>Helicobacter</taxon>
    </lineage>
</organism>
<sequence>MGIHLLRLKRHHCQNTPCKYALVTNLTNGIGLCGAKFHAFRAKKRVFAYILVFMPKPKNDRHEAAEHMTWTSGYKRVPIAFYEVLKIHLPPLEVQYITHTIAHIEYPKCPASTD</sequence>
<dbReference type="RefSeq" id="WP_015107369.1">
    <property type="nucleotide sequence ID" value="NZ_AP026684.1"/>
</dbReference>
<reference evidence="2" key="1">
    <citation type="submission" date="2014-12" db="EMBL/GenBank/DDBJ databases">
        <authorList>
            <person name="Smet A."/>
        </authorList>
    </citation>
    <scope>NUCLEOTIDE SEQUENCE [LARGE SCALE GENOMIC DNA]</scope>
</reference>
<evidence type="ECO:0000313" key="2">
    <source>
        <dbReference type="Proteomes" id="UP000046090"/>
    </source>
</evidence>
<keyword evidence="1" id="KW-0489">Methyltransferase</keyword>